<dbReference type="Gene3D" id="3.10.450.50">
    <property type="match status" value="1"/>
</dbReference>
<evidence type="ECO:0000313" key="1">
    <source>
        <dbReference type="EMBL" id="GIO68488.1"/>
    </source>
</evidence>
<dbReference type="EMBL" id="BORW01000018">
    <property type="protein sequence ID" value="GIO68488.1"/>
    <property type="molecule type" value="Genomic_DNA"/>
</dbReference>
<comment type="caution">
    <text evidence="1">The sequence shown here is derived from an EMBL/GenBank/DDBJ whole genome shotgun (WGS) entry which is preliminary data.</text>
</comment>
<dbReference type="SUPFAM" id="SSF54427">
    <property type="entry name" value="NTF2-like"/>
    <property type="match status" value="1"/>
</dbReference>
<evidence type="ECO:0000313" key="2">
    <source>
        <dbReference type="Proteomes" id="UP000680638"/>
    </source>
</evidence>
<evidence type="ECO:0008006" key="3">
    <source>
        <dbReference type="Google" id="ProtNLM"/>
    </source>
</evidence>
<sequence>MPGDNSRNEQVKIICAEDCGNAPKKEFLRAFNVAFVSNDSGFIMEKIIDDIQWNFIGSNVLQGKDEVLRMLEKLISKKPTELVISNIITHGYSGSLNGILKLEDHTSYAFCHVYRFNSSLNKTKIKEITSYIVDISKTSNADS</sequence>
<keyword evidence="2" id="KW-1185">Reference proteome</keyword>
<organism evidence="1 2">
    <name type="scientific">Paenibacillus cookii</name>
    <dbReference type="NCBI Taxonomy" id="157839"/>
    <lineage>
        <taxon>Bacteria</taxon>
        <taxon>Bacillati</taxon>
        <taxon>Bacillota</taxon>
        <taxon>Bacilli</taxon>
        <taxon>Bacillales</taxon>
        <taxon>Paenibacillaceae</taxon>
        <taxon>Paenibacillus</taxon>
    </lineage>
</organism>
<dbReference type="InterPro" id="IPR032710">
    <property type="entry name" value="NTF2-like_dom_sf"/>
</dbReference>
<accession>A0ABQ4LZB4</accession>
<dbReference type="RefSeq" id="WP_036712937.1">
    <property type="nucleotide sequence ID" value="NZ_BORW01000018.1"/>
</dbReference>
<reference evidence="1 2" key="1">
    <citation type="submission" date="2021-03" db="EMBL/GenBank/DDBJ databases">
        <title>Antimicrobial resistance genes in bacteria isolated from Japanese honey, and their potential for conferring macrolide and lincosamide resistance in the American foulbrood pathogen Paenibacillus larvae.</title>
        <authorList>
            <person name="Okamoto M."/>
            <person name="Kumagai M."/>
            <person name="Kanamori H."/>
            <person name="Takamatsu D."/>
        </authorList>
    </citation>
    <scope>NUCLEOTIDE SEQUENCE [LARGE SCALE GENOMIC DNA]</scope>
    <source>
        <strain evidence="1 2">J21TS3</strain>
    </source>
</reference>
<gene>
    <name evidence="1" type="ORF">J21TS3_33090</name>
</gene>
<name>A0ABQ4LZB4_9BACL</name>
<dbReference type="Proteomes" id="UP000680638">
    <property type="component" value="Unassembled WGS sequence"/>
</dbReference>
<proteinExistence type="predicted"/>
<protein>
    <recommendedName>
        <fullName evidence="3">DNA-binding protein</fullName>
    </recommendedName>
</protein>